<protein>
    <submittedName>
        <fullName evidence="6">TetR/AcrR family transcriptional regulator</fullName>
    </submittedName>
</protein>
<feature type="DNA-binding region" description="H-T-H motif" evidence="4">
    <location>
        <begin position="34"/>
        <end position="53"/>
    </location>
</feature>
<evidence type="ECO:0000256" key="4">
    <source>
        <dbReference type="PROSITE-ProRule" id="PRU00335"/>
    </source>
</evidence>
<evidence type="ECO:0000256" key="3">
    <source>
        <dbReference type="ARBA" id="ARBA00023163"/>
    </source>
</evidence>
<dbReference type="GO" id="GO:0045892">
    <property type="term" value="P:negative regulation of DNA-templated transcription"/>
    <property type="evidence" value="ECO:0007669"/>
    <property type="project" value="UniProtKB-ARBA"/>
</dbReference>
<dbReference type="InterPro" id="IPR009057">
    <property type="entry name" value="Homeodomain-like_sf"/>
</dbReference>
<dbReference type="SUPFAM" id="SSF48498">
    <property type="entry name" value="Tetracyclin repressor-like, C-terminal domain"/>
    <property type="match status" value="1"/>
</dbReference>
<keyword evidence="1" id="KW-0805">Transcription regulation</keyword>
<sequence length="209" mass="24429">MPKNTFLNLPEEKRQRILEVAIDEFSKNTFKNASISKIAENANISKGSVYQYFKDKKDLYKYVLEISSEKKVEYLMQCMHNMEDLNFIDIIRELYIKGIEFAKENPKLAAIGNNFIKENDMKFKEEILGMGMEKSNKFFEELIEKAKRKGEINLNIDTKVGAYMISSLNIAIMDYLLSYMKYEDVIEDTKSLLDNVDKMLYIIKNGFKA</sequence>
<gene>
    <name evidence="6" type="ORF">HGG79_09910</name>
</gene>
<dbReference type="InterPro" id="IPR036271">
    <property type="entry name" value="Tet_transcr_reg_TetR-rel_C_sf"/>
</dbReference>
<dbReference type="Proteomes" id="UP000563151">
    <property type="component" value="Unassembled WGS sequence"/>
</dbReference>
<evidence type="ECO:0000256" key="2">
    <source>
        <dbReference type="ARBA" id="ARBA00023125"/>
    </source>
</evidence>
<accession>A0A923E7R2</accession>
<keyword evidence="7" id="KW-1185">Reference proteome</keyword>
<dbReference type="FunFam" id="1.10.10.60:FF:000141">
    <property type="entry name" value="TetR family transcriptional regulator"/>
    <property type="match status" value="1"/>
</dbReference>
<dbReference type="EMBL" id="JAAZWO010000010">
    <property type="protein sequence ID" value="MBC2398087.1"/>
    <property type="molecule type" value="Genomic_DNA"/>
</dbReference>
<dbReference type="GO" id="GO:0003677">
    <property type="term" value="F:DNA binding"/>
    <property type="evidence" value="ECO:0007669"/>
    <property type="project" value="UniProtKB-UniRule"/>
</dbReference>
<evidence type="ECO:0000313" key="6">
    <source>
        <dbReference type="EMBL" id="MBC2398087.1"/>
    </source>
</evidence>
<evidence type="ECO:0000256" key="1">
    <source>
        <dbReference type="ARBA" id="ARBA00023015"/>
    </source>
</evidence>
<dbReference type="PROSITE" id="PS50977">
    <property type="entry name" value="HTH_TETR_2"/>
    <property type="match status" value="1"/>
</dbReference>
<dbReference type="PRINTS" id="PR00455">
    <property type="entry name" value="HTHTETR"/>
</dbReference>
<dbReference type="AlphaFoldDB" id="A0A923E7R2"/>
<dbReference type="Pfam" id="PF00440">
    <property type="entry name" value="TetR_N"/>
    <property type="match status" value="1"/>
</dbReference>
<dbReference type="RefSeq" id="WP_035144136.1">
    <property type="nucleotide sequence ID" value="NZ_JAAZWO010000010.1"/>
</dbReference>
<name>A0A923E7R2_CLOTT</name>
<dbReference type="Gene3D" id="1.10.357.10">
    <property type="entry name" value="Tetracycline Repressor, domain 2"/>
    <property type="match status" value="1"/>
</dbReference>
<dbReference type="SUPFAM" id="SSF46689">
    <property type="entry name" value="Homeodomain-like"/>
    <property type="match status" value="1"/>
</dbReference>
<comment type="caution">
    <text evidence="6">The sequence shown here is derived from an EMBL/GenBank/DDBJ whole genome shotgun (WGS) entry which is preliminary data.</text>
</comment>
<evidence type="ECO:0000259" key="5">
    <source>
        <dbReference type="PROSITE" id="PS50977"/>
    </source>
</evidence>
<reference evidence="6 7" key="1">
    <citation type="submission" date="2020-04" db="EMBL/GenBank/DDBJ databases">
        <title>Genomic insights into acetone-butanol-ethanol (ABE) fermentation by sequencing solventogenic clostridia strains.</title>
        <authorList>
            <person name="Brown S."/>
        </authorList>
    </citation>
    <scope>NUCLEOTIDE SEQUENCE [LARGE SCALE GENOMIC DNA]</scope>
    <source>
        <strain evidence="6 7">DJ011</strain>
    </source>
</reference>
<feature type="domain" description="HTH tetR-type" evidence="5">
    <location>
        <begin position="11"/>
        <end position="71"/>
    </location>
</feature>
<dbReference type="InterPro" id="IPR001647">
    <property type="entry name" value="HTH_TetR"/>
</dbReference>
<evidence type="ECO:0000313" key="7">
    <source>
        <dbReference type="Proteomes" id="UP000563151"/>
    </source>
</evidence>
<keyword evidence="2 4" id="KW-0238">DNA-binding</keyword>
<proteinExistence type="predicted"/>
<keyword evidence="3" id="KW-0804">Transcription</keyword>
<dbReference type="PANTHER" id="PTHR43479:SF11">
    <property type="entry name" value="ACREF_ENVCD OPERON REPRESSOR-RELATED"/>
    <property type="match status" value="1"/>
</dbReference>
<organism evidence="6 7">
    <name type="scientific">Clostridium tetanomorphum</name>
    <dbReference type="NCBI Taxonomy" id="1553"/>
    <lineage>
        <taxon>Bacteria</taxon>
        <taxon>Bacillati</taxon>
        <taxon>Bacillota</taxon>
        <taxon>Clostridia</taxon>
        <taxon>Eubacteriales</taxon>
        <taxon>Clostridiaceae</taxon>
        <taxon>Clostridium</taxon>
    </lineage>
</organism>
<dbReference type="PANTHER" id="PTHR43479">
    <property type="entry name" value="ACREF/ENVCD OPERON REPRESSOR-RELATED"/>
    <property type="match status" value="1"/>
</dbReference>
<dbReference type="InterPro" id="IPR050624">
    <property type="entry name" value="HTH-type_Tx_Regulator"/>
</dbReference>